<evidence type="ECO:0000313" key="13">
    <source>
        <dbReference type="Proteomes" id="UP000527355"/>
    </source>
</evidence>
<dbReference type="CDD" id="cd03263">
    <property type="entry name" value="ABC_subfamily_A"/>
    <property type="match status" value="1"/>
</dbReference>
<comment type="subcellular location">
    <subcellularLocation>
        <location evidence="1">Membrane</location>
        <topology evidence="1">Multi-pass membrane protein</topology>
    </subcellularLocation>
</comment>
<gene>
    <name evidence="12" type="ORF">mMyoMyo1_000037</name>
</gene>
<sequence length="411" mass="46522">MVLIFILRCLEWKFGKTSMRKDPLFRISPRSSDVHQNPEEPEGEDEDVEMERVRTANALNSTNFDEKPAIIASCLRKEYTVRRKHCFSKKKKKIATRNVSFCVRKGEVLGLLGHNGAGKSTSIKVITGDTKLTAGQVLLKGSSEGDPLGFLGYCPQEKGLWPNLTVREHLDVFAAVRGLRKADATVTITRLVEALRLQEEQKRPVKALSEGIKRKLCFALSILGNPSVVLLDEPSTGMDPAGQQQMWQAIRASFNNTERGALLTTHYMAEAEAVCDRVAIMVSGRLRCIGSIQHLKSKFGKDYLLEMKVKTLAHTEPLHSEILRLFPQAARQERYSSLMVYKLPVEDVRPLGQAFFKLERVKQSFDLEEYSLSQSTLEQVFLELSKEQELENFVDELQPSMKRKLLPQEEL</sequence>
<dbReference type="Proteomes" id="UP000527355">
    <property type="component" value="Unassembled WGS sequence"/>
</dbReference>
<dbReference type="InterPro" id="IPR026082">
    <property type="entry name" value="ABCA"/>
</dbReference>
<evidence type="ECO:0000313" key="12">
    <source>
        <dbReference type="EMBL" id="KAF6294969.1"/>
    </source>
</evidence>
<comment type="caution">
    <text evidence="12">The sequence shown here is derived from an EMBL/GenBank/DDBJ whole genome shotgun (WGS) entry which is preliminary data.</text>
</comment>
<evidence type="ECO:0000256" key="2">
    <source>
        <dbReference type="ARBA" id="ARBA00008869"/>
    </source>
</evidence>
<evidence type="ECO:0000256" key="1">
    <source>
        <dbReference type="ARBA" id="ARBA00004141"/>
    </source>
</evidence>
<evidence type="ECO:0000256" key="9">
    <source>
        <dbReference type="ARBA" id="ARBA00023136"/>
    </source>
</evidence>
<dbReference type="FunFam" id="3.40.50.300:FF:000335">
    <property type="entry name" value="ATP binding cassette subfamily A member 5"/>
    <property type="match status" value="1"/>
</dbReference>
<keyword evidence="3" id="KW-0813">Transport</keyword>
<feature type="region of interest" description="Disordered" evidence="10">
    <location>
        <begin position="28"/>
        <end position="49"/>
    </location>
</feature>
<proteinExistence type="inferred from homology"/>
<dbReference type="Gene3D" id="3.40.50.300">
    <property type="entry name" value="P-loop containing nucleotide triphosphate hydrolases"/>
    <property type="match status" value="1"/>
</dbReference>
<dbReference type="SUPFAM" id="SSF52540">
    <property type="entry name" value="P-loop containing nucleoside triphosphate hydrolases"/>
    <property type="match status" value="1"/>
</dbReference>
<evidence type="ECO:0000256" key="5">
    <source>
        <dbReference type="ARBA" id="ARBA00022741"/>
    </source>
</evidence>
<name>A0A7J7T2R1_MYOMY</name>
<dbReference type="EMBL" id="JABWUV010000017">
    <property type="protein sequence ID" value="KAF6294969.1"/>
    <property type="molecule type" value="Genomic_DNA"/>
</dbReference>
<dbReference type="SMART" id="SM00382">
    <property type="entry name" value="AAA"/>
    <property type="match status" value="1"/>
</dbReference>
<dbReference type="InterPro" id="IPR027417">
    <property type="entry name" value="P-loop_NTPase"/>
</dbReference>
<dbReference type="PROSITE" id="PS50893">
    <property type="entry name" value="ABC_TRANSPORTER_2"/>
    <property type="match status" value="1"/>
</dbReference>
<dbReference type="InterPro" id="IPR003439">
    <property type="entry name" value="ABC_transporter-like_ATP-bd"/>
</dbReference>
<dbReference type="GO" id="GO:0005319">
    <property type="term" value="F:lipid transporter activity"/>
    <property type="evidence" value="ECO:0007669"/>
    <property type="project" value="TreeGrafter"/>
</dbReference>
<evidence type="ECO:0000256" key="10">
    <source>
        <dbReference type="SAM" id="MobiDB-lite"/>
    </source>
</evidence>
<comment type="similarity">
    <text evidence="2">Belongs to the ABC transporter superfamily. ABCA family.</text>
</comment>
<accession>A0A7J7T2R1</accession>
<evidence type="ECO:0000256" key="8">
    <source>
        <dbReference type="ARBA" id="ARBA00022989"/>
    </source>
</evidence>
<protein>
    <recommendedName>
        <fullName evidence="11">ABC transporter domain-containing protein</fullName>
    </recommendedName>
</protein>
<evidence type="ECO:0000256" key="6">
    <source>
        <dbReference type="ARBA" id="ARBA00022840"/>
    </source>
</evidence>
<dbReference type="Pfam" id="PF23321">
    <property type="entry name" value="R1_ABCA1"/>
    <property type="match status" value="1"/>
</dbReference>
<organism evidence="12 13">
    <name type="scientific">Myotis myotis</name>
    <name type="common">Greater mouse-eared bat</name>
    <name type="synonym">Vespertilio myotis</name>
    <dbReference type="NCBI Taxonomy" id="51298"/>
    <lineage>
        <taxon>Eukaryota</taxon>
        <taxon>Metazoa</taxon>
        <taxon>Chordata</taxon>
        <taxon>Craniata</taxon>
        <taxon>Vertebrata</taxon>
        <taxon>Euteleostomi</taxon>
        <taxon>Mammalia</taxon>
        <taxon>Eutheria</taxon>
        <taxon>Laurasiatheria</taxon>
        <taxon>Chiroptera</taxon>
        <taxon>Yangochiroptera</taxon>
        <taxon>Vespertilionidae</taxon>
        <taxon>Myotis</taxon>
    </lineage>
</organism>
<keyword evidence="6" id="KW-0067">ATP-binding</keyword>
<dbReference type="PANTHER" id="PTHR19229:SF274">
    <property type="entry name" value="ABC-TYPE ORGANIC ANION TRANSPORTER ABCA8"/>
    <property type="match status" value="1"/>
</dbReference>
<keyword evidence="4" id="KW-0812">Transmembrane</keyword>
<feature type="domain" description="ABC transporter" evidence="11">
    <location>
        <begin position="81"/>
        <end position="308"/>
    </location>
</feature>
<keyword evidence="7" id="KW-1278">Translocase</keyword>
<keyword evidence="13" id="KW-1185">Reference proteome</keyword>
<dbReference type="InterPro" id="IPR003593">
    <property type="entry name" value="AAA+_ATPase"/>
</dbReference>
<evidence type="ECO:0000256" key="7">
    <source>
        <dbReference type="ARBA" id="ARBA00022967"/>
    </source>
</evidence>
<dbReference type="GO" id="GO:0005524">
    <property type="term" value="F:ATP binding"/>
    <property type="evidence" value="ECO:0007669"/>
    <property type="project" value="UniProtKB-KW"/>
</dbReference>
<dbReference type="InterPro" id="IPR056264">
    <property type="entry name" value="R2_ABCA1-4-like"/>
</dbReference>
<dbReference type="PANTHER" id="PTHR19229">
    <property type="entry name" value="ATP-BINDING CASSETTE TRANSPORTER SUBFAMILY A ABCA"/>
    <property type="match status" value="1"/>
</dbReference>
<keyword evidence="8" id="KW-1133">Transmembrane helix</keyword>
<dbReference type="Pfam" id="PF00005">
    <property type="entry name" value="ABC_tran"/>
    <property type="match status" value="1"/>
</dbReference>
<keyword evidence="9" id="KW-0472">Membrane</keyword>
<dbReference type="GO" id="GO:0016887">
    <property type="term" value="F:ATP hydrolysis activity"/>
    <property type="evidence" value="ECO:0007669"/>
    <property type="project" value="InterPro"/>
</dbReference>
<evidence type="ECO:0000256" key="3">
    <source>
        <dbReference type="ARBA" id="ARBA00022448"/>
    </source>
</evidence>
<evidence type="ECO:0000256" key="4">
    <source>
        <dbReference type="ARBA" id="ARBA00022692"/>
    </source>
</evidence>
<evidence type="ECO:0000259" key="11">
    <source>
        <dbReference type="PROSITE" id="PS50893"/>
    </source>
</evidence>
<dbReference type="GO" id="GO:0140359">
    <property type="term" value="F:ABC-type transporter activity"/>
    <property type="evidence" value="ECO:0007669"/>
    <property type="project" value="InterPro"/>
</dbReference>
<feature type="compositionally biased region" description="Acidic residues" evidence="10">
    <location>
        <begin position="39"/>
        <end position="49"/>
    </location>
</feature>
<dbReference type="VEuPathDB" id="HostDB:LOC118671380"/>
<dbReference type="AlphaFoldDB" id="A0A7J7T2R1"/>
<keyword evidence="5" id="KW-0547">Nucleotide-binding</keyword>
<dbReference type="GO" id="GO:0005743">
    <property type="term" value="C:mitochondrial inner membrane"/>
    <property type="evidence" value="ECO:0007669"/>
    <property type="project" value="TreeGrafter"/>
</dbReference>
<reference evidence="12 13" key="1">
    <citation type="journal article" date="2020" name="Nature">
        <title>Six reference-quality genomes reveal evolution of bat adaptations.</title>
        <authorList>
            <person name="Jebb D."/>
            <person name="Huang Z."/>
            <person name="Pippel M."/>
            <person name="Hughes G.M."/>
            <person name="Lavrichenko K."/>
            <person name="Devanna P."/>
            <person name="Winkler S."/>
            <person name="Jermiin L.S."/>
            <person name="Skirmuntt E.C."/>
            <person name="Katzourakis A."/>
            <person name="Burkitt-Gray L."/>
            <person name="Ray D.A."/>
            <person name="Sullivan K.A.M."/>
            <person name="Roscito J.G."/>
            <person name="Kirilenko B.M."/>
            <person name="Davalos L.M."/>
            <person name="Corthals A.P."/>
            <person name="Power M.L."/>
            <person name="Jones G."/>
            <person name="Ransome R.D."/>
            <person name="Dechmann D.K.N."/>
            <person name="Locatelli A.G."/>
            <person name="Puechmaille S.J."/>
            <person name="Fedrigo O."/>
            <person name="Jarvis E.D."/>
            <person name="Hiller M."/>
            <person name="Vernes S.C."/>
            <person name="Myers E.W."/>
            <person name="Teeling E.C."/>
        </authorList>
    </citation>
    <scope>NUCLEOTIDE SEQUENCE [LARGE SCALE GENOMIC DNA]</scope>
    <source>
        <strain evidence="12">MMyoMyo1</strain>
        <tissue evidence="12">Flight muscle</tissue>
    </source>
</reference>